<dbReference type="InterPro" id="IPR023836">
    <property type="entry name" value="EccCa-like_Actinobacteria"/>
</dbReference>
<proteinExistence type="predicted"/>
<dbReference type="InterPro" id="IPR002543">
    <property type="entry name" value="FtsK_dom"/>
</dbReference>
<dbReference type="GO" id="GO:0005524">
    <property type="term" value="F:ATP binding"/>
    <property type="evidence" value="ECO:0007669"/>
    <property type="project" value="UniProtKB-UniRule"/>
</dbReference>
<reference evidence="13 14" key="1">
    <citation type="submission" date="2016-10" db="EMBL/GenBank/DDBJ databases">
        <authorList>
            <person name="de Groot N.N."/>
        </authorList>
    </citation>
    <scope>NUCLEOTIDE SEQUENCE [LARGE SCALE GENOMIC DNA]</scope>
    <source>
        <strain evidence="13 14">CGMCC 4.3510</strain>
    </source>
</reference>
<feature type="transmembrane region" description="Helical" evidence="11">
    <location>
        <begin position="41"/>
        <end position="60"/>
    </location>
</feature>
<keyword evidence="6 9" id="KW-0067">ATP-binding</keyword>
<dbReference type="GO" id="GO:0005886">
    <property type="term" value="C:plasma membrane"/>
    <property type="evidence" value="ECO:0007669"/>
    <property type="project" value="UniProtKB-SubCell"/>
</dbReference>
<dbReference type="PANTHER" id="PTHR22683">
    <property type="entry name" value="SPORULATION PROTEIN RELATED"/>
    <property type="match status" value="1"/>
</dbReference>
<dbReference type="NCBIfam" id="TIGR03924">
    <property type="entry name" value="T7SS_EccC_a"/>
    <property type="match status" value="1"/>
</dbReference>
<dbReference type="PANTHER" id="PTHR22683:SF1">
    <property type="entry name" value="TYPE VII SECRETION SYSTEM PROTEIN ESSC"/>
    <property type="match status" value="1"/>
</dbReference>
<comment type="subcellular location">
    <subcellularLocation>
        <location evidence="1">Cell membrane</location>
        <topology evidence="1">Multi-pass membrane protein</topology>
    </subcellularLocation>
</comment>
<dbReference type="NCBIfam" id="TIGR03925">
    <property type="entry name" value="T7SS_EccC_b"/>
    <property type="match status" value="1"/>
</dbReference>
<keyword evidence="7 11" id="KW-1133">Transmembrane helix</keyword>
<evidence type="ECO:0000313" key="14">
    <source>
        <dbReference type="Proteomes" id="UP000199323"/>
    </source>
</evidence>
<gene>
    <name evidence="13" type="ORF">SAMN05216251_10675</name>
</gene>
<keyword evidence="3 11" id="KW-0812">Transmembrane</keyword>
<evidence type="ECO:0000256" key="10">
    <source>
        <dbReference type="SAM" id="MobiDB-lite"/>
    </source>
</evidence>
<dbReference type="GO" id="GO:0003677">
    <property type="term" value="F:DNA binding"/>
    <property type="evidence" value="ECO:0007669"/>
    <property type="project" value="InterPro"/>
</dbReference>
<feature type="transmembrane region" description="Helical" evidence="11">
    <location>
        <begin position="67"/>
        <end position="87"/>
    </location>
</feature>
<sequence>MSTRQVRRSPRAEAPQLPDAQVELAEPPVLGEPAGADFGSALMYLPMGLGAGAMVLMFSVRGMGPTTYMMSGMMGVAMISMTLTQLGRGSAERRRRMRAERRDYLRYLSQKRRQARTAAEEQRAALLWDNPAPDALWAFAMGPRLWERRPSHEDFGRIRIGIGVRRAQLGFLPPQTKPVEDLEPLTAISLRRFTKAHQAVPGLPIPVALRRFSRVEFAGAGQDVLALIRAMVAQLAVLHAPDELRIAVLGDTTGAAEWDWVKWLPHNAHPAEQDDAGAARLAAADLDTLMALLGPEVRDRPDHDPQAAPSIAEPYVVIIAQGAELPPGSRPAGEGLRNTLVLDATGTLRGGDNVLRLSVREGVVMYPAGDGDSASATADGLGRDAAERLARYLSPLRAGSALDLTERPLDSDFELTSLLGIRDPRGFDVAAVWRPRQAQAARLAVPLGVTEDGEVVELDLKESAQGGMGPHGLLIGATGSGKSELLRTLVMGLAATHSSEVLNLVLVDFKGGATFLHMDRLPHTSAVITNLADEIHLVDRMRDSINGEMIRRQEVLRKAGFSSLFDYEKARLGGAGLTPLPSLLIIVDEFSELLASKPEFVDLFVSVGRLGRSLGVHLLLASQRLDESRIHKVEGHLSYRLALRTFSSMESRGVIGVSSAYELPSAPGNGYLKVDTTNLVRFKAAYVSGPAPQPVAEADPVQRLRAVQEVTPFGLDRRGALSSERESEPQAPAEVPVPSADGEPVNEESLLEVLIDRLEEAGPPARQVWLPPLDSSVSLDQVLPAIVPDPVRGMSAADFPALGALRVPLGMVDKPYEQARELLVADLSGAEGHIGLVGAPQTGKSTMLRTLMLSLALTHTAEEIQFYCLDFGGGGLVSTSGLPHVGSVATRLDRDRVQRTVAELTQLLERREAEFAAKGLESVSDYRALRAAGEIDDPYGDVFLVVDGWGTLRGDYDDIEPRVIDLAARGLSYGIHVMGSAVRWSEFRPRLRDLLGSKFELRLGDALESEVGSRVAATVPHQPGRGLTSGGHHFLAALPRLDSAPRTEDLTTATKEAVAEISTFWTGRTAPGVRLLPSRLPAARLPRPEGDLRVCLGWDEQRLAPAWHDFSVNPHLLAFGDGETGKTNVLRLMIEAITARYTPAQARIMVADPGRGLLSAVPEEYRVGYVVDSDALGQLAASAALSVGKRVPAADISPENLARRDWWSGPLLFVLIDDYDLFSGAPGTPSPMTPLLPLLSQAPYIGLHLVVARSTSSAMRAMMDPLLRRLWELGNPALVFSYPKEEGKFIGEAKPRALPVGRAQLVTRRSVKLVQTGLVDPP</sequence>
<dbReference type="InterPro" id="IPR027417">
    <property type="entry name" value="P-loop_NTPase"/>
</dbReference>
<feature type="region of interest" description="Disordered" evidence="10">
    <location>
        <begin position="1"/>
        <end position="23"/>
    </location>
</feature>
<evidence type="ECO:0000256" key="3">
    <source>
        <dbReference type="ARBA" id="ARBA00022692"/>
    </source>
</evidence>
<keyword evidence="5 9" id="KW-0547">Nucleotide-binding</keyword>
<dbReference type="PROSITE" id="PS50901">
    <property type="entry name" value="FTSK"/>
    <property type="match status" value="3"/>
</dbReference>
<evidence type="ECO:0000256" key="4">
    <source>
        <dbReference type="ARBA" id="ARBA00022737"/>
    </source>
</evidence>
<dbReference type="SUPFAM" id="SSF52540">
    <property type="entry name" value="P-loop containing nucleoside triphosphate hydrolases"/>
    <property type="match status" value="3"/>
</dbReference>
<dbReference type="InterPro" id="IPR023837">
    <property type="entry name" value="EccCb-like_Actinobacteria"/>
</dbReference>
<evidence type="ECO:0000313" key="13">
    <source>
        <dbReference type="EMBL" id="SFE89003.1"/>
    </source>
</evidence>
<feature type="binding site" evidence="9">
    <location>
        <begin position="838"/>
        <end position="845"/>
    </location>
    <ligand>
        <name>ATP</name>
        <dbReference type="ChEBI" id="CHEBI:30616"/>
    </ligand>
</feature>
<keyword evidence="4" id="KW-0677">Repeat</keyword>
<evidence type="ECO:0000259" key="12">
    <source>
        <dbReference type="PROSITE" id="PS50901"/>
    </source>
</evidence>
<keyword evidence="14" id="KW-1185">Reference proteome</keyword>
<feature type="domain" description="FtsK" evidence="12">
    <location>
        <begin position="819"/>
        <end position="1010"/>
    </location>
</feature>
<evidence type="ECO:0000256" key="5">
    <source>
        <dbReference type="ARBA" id="ARBA00022741"/>
    </source>
</evidence>
<evidence type="ECO:0000256" key="2">
    <source>
        <dbReference type="ARBA" id="ARBA00022475"/>
    </source>
</evidence>
<protein>
    <submittedName>
        <fullName evidence="13">DNA segregation ATPase FtsK/SpoIIIE, S-DNA-T family</fullName>
    </submittedName>
</protein>
<dbReference type="EMBL" id="FONG01000006">
    <property type="protein sequence ID" value="SFE89003.1"/>
    <property type="molecule type" value="Genomic_DNA"/>
</dbReference>
<dbReference type="SMART" id="SM00382">
    <property type="entry name" value="AAA"/>
    <property type="match status" value="3"/>
</dbReference>
<evidence type="ECO:0000256" key="11">
    <source>
        <dbReference type="SAM" id="Phobius"/>
    </source>
</evidence>
<dbReference type="Proteomes" id="UP000199323">
    <property type="component" value="Unassembled WGS sequence"/>
</dbReference>
<feature type="binding site" evidence="9">
    <location>
        <begin position="476"/>
        <end position="483"/>
    </location>
    <ligand>
        <name>ATP</name>
        <dbReference type="ChEBI" id="CHEBI:30616"/>
    </ligand>
</feature>
<dbReference type="Pfam" id="PF01580">
    <property type="entry name" value="FtsK_SpoIIIE"/>
    <property type="match status" value="3"/>
</dbReference>
<evidence type="ECO:0000256" key="6">
    <source>
        <dbReference type="ARBA" id="ARBA00022840"/>
    </source>
</evidence>
<evidence type="ECO:0000256" key="7">
    <source>
        <dbReference type="ARBA" id="ARBA00022989"/>
    </source>
</evidence>
<name>A0A1I2E8H6_9ACTN</name>
<feature type="region of interest" description="Disordered" evidence="10">
    <location>
        <begin position="715"/>
        <end position="743"/>
    </location>
</feature>
<evidence type="ECO:0000256" key="9">
    <source>
        <dbReference type="PROSITE-ProRule" id="PRU00289"/>
    </source>
</evidence>
<dbReference type="RefSeq" id="WP_245796002.1">
    <property type="nucleotide sequence ID" value="NZ_FONG01000006.1"/>
</dbReference>
<accession>A0A1I2E8H6</accession>
<keyword evidence="2" id="KW-1003">Cell membrane</keyword>
<dbReference type="InterPro" id="IPR050206">
    <property type="entry name" value="FtsK/SpoIIIE/SftA"/>
</dbReference>
<dbReference type="STRING" id="380248.SAMN05216251_10675"/>
<feature type="binding site" evidence="9">
    <location>
        <begin position="1120"/>
        <end position="1127"/>
    </location>
    <ligand>
        <name>ATP</name>
        <dbReference type="ChEBI" id="CHEBI:30616"/>
    </ligand>
</feature>
<feature type="domain" description="FtsK" evidence="12">
    <location>
        <begin position="453"/>
        <end position="652"/>
    </location>
</feature>
<feature type="domain" description="FtsK" evidence="12">
    <location>
        <begin position="1103"/>
        <end position="1288"/>
    </location>
</feature>
<keyword evidence="8 11" id="KW-0472">Membrane</keyword>
<dbReference type="Gene3D" id="3.40.50.300">
    <property type="entry name" value="P-loop containing nucleotide triphosphate hydrolases"/>
    <property type="match status" value="4"/>
</dbReference>
<feature type="compositionally biased region" description="Basic and acidic residues" evidence="10">
    <location>
        <begin position="715"/>
        <end position="728"/>
    </location>
</feature>
<organism evidence="13 14">
    <name type="scientific">Actinacidiphila alni</name>
    <dbReference type="NCBI Taxonomy" id="380248"/>
    <lineage>
        <taxon>Bacteria</taxon>
        <taxon>Bacillati</taxon>
        <taxon>Actinomycetota</taxon>
        <taxon>Actinomycetes</taxon>
        <taxon>Kitasatosporales</taxon>
        <taxon>Streptomycetaceae</taxon>
        <taxon>Actinacidiphila</taxon>
    </lineage>
</organism>
<evidence type="ECO:0000256" key="8">
    <source>
        <dbReference type="ARBA" id="ARBA00023136"/>
    </source>
</evidence>
<dbReference type="InterPro" id="IPR003593">
    <property type="entry name" value="AAA+_ATPase"/>
</dbReference>
<evidence type="ECO:0000256" key="1">
    <source>
        <dbReference type="ARBA" id="ARBA00004651"/>
    </source>
</evidence>